<dbReference type="Pfam" id="PF20431">
    <property type="entry name" value="E_motif"/>
    <property type="match status" value="1"/>
</dbReference>
<feature type="repeat" description="PPR" evidence="2">
    <location>
        <begin position="48"/>
        <end position="82"/>
    </location>
</feature>
<dbReference type="GO" id="GO:0009451">
    <property type="term" value="P:RNA modification"/>
    <property type="evidence" value="ECO:0007669"/>
    <property type="project" value="InterPro"/>
</dbReference>
<evidence type="ECO:0000313" key="5">
    <source>
        <dbReference type="EMBL" id="KAK2969128.1"/>
    </source>
</evidence>
<keyword evidence="4" id="KW-0472">Membrane</keyword>
<evidence type="ECO:0000313" key="6">
    <source>
        <dbReference type="Proteomes" id="UP001187471"/>
    </source>
</evidence>
<feature type="repeat" description="PPR" evidence="2">
    <location>
        <begin position="183"/>
        <end position="217"/>
    </location>
</feature>
<dbReference type="Pfam" id="PF13041">
    <property type="entry name" value="PPR_2"/>
    <property type="match status" value="4"/>
</dbReference>
<comment type="caution">
    <text evidence="5">The sequence shown here is derived from an EMBL/GenBank/DDBJ whole genome shotgun (WGS) entry which is preliminary data.</text>
</comment>
<evidence type="ECO:0000256" key="4">
    <source>
        <dbReference type="SAM" id="Phobius"/>
    </source>
</evidence>
<dbReference type="AlphaFoldDB" id="A0AA88QLX7"/>
<keyword evidence="4" id="KW-1133">Transmembrane helix</keyword>
<dbReference type="Proteomes" id="UP001187471">
    <property type="component" value="Unassembled WGS sequence"/>
</dbReference>
<gene>
    <name evidence="5" type="ORF">RJ640_017243</name>
</gene>
<dbReference type="InterPro" id="IPR002885">
    <property type="entry name" value="PPR_rpt"/>
</dbReference>
<feature type="repeat" description="PPR" evidence="2">
    <location>
        <begin position="152"/>
        <end position="182"/>
    </location>
</feature>
<keyword evidence="4" id="KW-0812">Transmembrane</keyword>
<dbReference type="PANTHER" id="PTHR47926:SF510">
    <property type="entry name" value="PENTATRICOPEPTIDE REPEAT-CONTAINING PROTEIN"/>
    <property type="match status" value="1"/>
</dbReference>
<keyword evidence="1" id="KW-0677">Repeat</keyword>
<dbReference type="EMBL" id="JAVXUO010002851">
    <property type="protein sequence ID" value="KAK2969128.1"/>
    <property type="molecule type" value="Genomic_DNA"/>
</dbReference>
<feature type="repeat" description="PPR" evidence="2">
    <location>
        <begin position="284"/>
        <end position="318"/>
    </location>
</feature>
<feature type="repeat" description="PPR" evidence="2">
    <location>
        <begin position="253"/>
        <end position="283"/>
    </location>
</feature>
<sequence length="504" mass="55668">MSLPASTAPQIHHHPNRPSLSLRTNTTTEPQITFTHTNKVLPNSVDPTVSSWTSSISRHCQNGHLANAATEFTRMRLAGVEPNHITFVTLLSGCAHFPSRALHFGASLHALVRKLGFDTNNVKVGTAVVDMYSKCGCVDLARLSFEEMGVRNNVSWNTMIDGYMRNGRVEDAIQVFDEMPNRDAISYTALINGFVRKGNFEHALEWFQEMQLSGVDPDYVTIIAVLSACANLGMLGLGLWVNRYILMREFKYNIRVNNTLIDMYSRCGFVEFARQIFNSMLKRSLVSWNSMIVGFALNGNADEALEYFNMMLGDGLEPDGVSFTGALTACSHAGLVDEGLKLLDIMKRVYRISPRIEHYGCVVDLYSRSGRLEEALSVVESMPMKPNEVVLGSLLAACRTRGDVTLAERLMNYIGELDPGSDSNYVLLSNMYAAVGSWHSASSVRKKMKALGIQKKPGVSSVEIDCVIHEFVAGDKSHFDAEHIHAMLEHLTSELGISGLGSSL</sequence>
<dbReference type="Gene3D" id="1.25.40.10">
    <property type="entry name" value="Tetratricopeptide repeat domain"/>
    <property type="match status" value="4"/>
</dbReference>
<feature type="region of interest" description="Disordered" evidence="3">
    <location>
        <begin position="1"/>
        <end position="24"/>
    </location>
</feature>
<dbReference type="InterPro" id="IPR011990">
    <property type="entry name" value="TPR-like_helical_dom_sf"/>
</dbReference>
<proteinExistence type="predicted"/>
<protein>
    <recommendedName>
        <fullName evidence="7">Chloroplast biogenesis 19</fullName>
    </recommendedName>
</protein>
<dbReference type="GO" id="GO:0003723">
    <property type="term" value="F:RNA binding"/>
    <property type="evidence" value="ECO:0007669"/>
    <property type="project" value="InterPro"/>
</dbReference>
<evidence type="ECO:0008006" key="7">
    <source>
        <dbReference type="Google" id="ProtNLM"/>
    </source>
</evidence>
<dbReference type="FunFam" id="1.25.40.10:FF:000184">
    <property type="entry name" value="Pentatricopeptide repeat-containing protein, chloroplastic"/>
    <property type="match status" value="1"/>
</dbReference>
<keyword evidence="6" id="KW-1185">Reference proteome</keyword>
<organism evidence="5 6">
    <name type="scientific">Escallonia rubra</name>
    <dbReference type="NCBI Taxonomy" id="112253"/>
    <lineage>
        <taxon>Eukaryota</taxon>
        <taxon>Viridiplantae</taxon>
        <taxon>Streptophyta</taxon>
        <taxon>Embryophyta</taxon>
        <taxon>Tracheophyta</taxon>
        <taxon>Spermatophyta</taxon>
        <taxon>Magnoliopsida</taxon>
        <taxon>eudicotyledons</taxon>
        <taxon>Gunneridae</taxon>
        <taxon>Pentapetalae</taxon>
        <taxon>asterids</taxon>
        <taxon>campanulids</taxon>
        <taxon>Escalloniales</taxon>
        <taxon>Escalloniaceae</taxon>
        <taxon>Escallonia</taxon>
    </lineage>
</organism>
<evidence type="ECO:0000256" key="1">
    <source>
        <dbReference type="ARBA" id="ARBA00022737"/>
    </source>
</evidence>
<dbReference type="Pfam" id="PF01535">
    <property type="entry name" value="PPR"/>
    <property type="match status" value="3"/>
</dbReference>
<dbReference type="InterPro" id="IPR046960">
    <property type="entry name" value="PPR_At4g14850-like_plant"/>
</dbReference>
<dbReference type="PANTHER" id="PTHR47926">
    <property type="entry name" value="PENTATRICOPEPTIDE REPEAT-CONTAINING PROTEIN"/>
    <property type="match status" value="1"/>
</dbReference>
<feature type="transmembrane region" description="Helical" evidence="4">
    <location>
        <begin position="219"/>
        <end position="241"/>
    </location>
</feature>
<evidence type="ECO:0000256" key="2">
    <source>
        <dbReference type="PROSITE-ProRule" id="PRU00708"/>
    </source>
</evidence>
<dbReference type="InterPro" id="IPR046848">
    <property type="entry name" value="E_motif"/>
</dbReference>
<dbReference type="PROSITE" id="PS51375">
    <property type="entry name" value="PPR"/>
    <property type="match status" value="5"/>
</dbReference>
<evidence type="ECO:0000256" key="3">
    <source>
        <dbReference type="SAM" id="MobiDB-lite"/>
    </source>
</evidence>
<dbReference type="NCBIfam" id="TIGR00756">
    <property type="entry name" value="PPR"/>
    <property type="match status" value="5"/>
</dbReference>
<name>A0AA88QLX7_9ASTE</name>
<reference evidence="5" key="1">
    <citation type="submission" date="2022-12" db="EMBL/GenBank/DDBJ databases">
        <title>Draft genome assemblies for two species of Escallonia (Escalloniales).</title>
        <authorList>
            <person name="Chanderbali A."/>
            <person name="Dervinis C."/>
            <person name="Anghel I."/>
            <person name="Soltis D."/>
            <person name="Soltis P."/>
            <person name="Zapata F."/>
        </authorList>
    </citation>
    <scope>NUCLEOTIDE SEQUENCE</scope>
    <source>
        <strain evidence="5">UCBG92.1500</strain>
        <tissue evidence="5">Leaf</tissue>
    </source>
</reference>
<dbReference type="FunFam" id="1.25.40.10:FF:000348">
    <property type="entry name" value="Pentatricopeptide repeat-containing protein chloroplastic"/>
    <property type="match status" value="1"/>
</dbReference>
<accession>A0AA88QLX7</accession>